<reference evidence="4" key="1">
    <citation type="journal article" date="2020" name="bioRxiv">
        <title>Genomic and phenotypic heterogeneity of clinical isolates of the human pathogens Aspergillus fumigatus, Aspergillus lentulus and Aspergillus fumigatiaffinis.</title>
        <authorList>
            <person name="dos Santos R.A.C."/>
            <person name="Steenwyk J.L."/>
            <person name="Rivero-Menendez O."/>
            <person name="Mead M.E."/>
            <person name="Silva L.P."/>
            <person name="Bastos R.W."/>
            <person name="Alastruey-Izquierdo A."/>
            <person name="Goldman G.H."/>
            <person name="Rokas A."/>
        </authorList>
    </citation>
    <scope>NUCLEOTIDE SEQUENCE</scope>
    <source>
        <strain evidence="4">CNM-CM6805</strain>
    </source>
</reference>
<dbReference type="Gene3D" id="1.10.510.10">
    <property type="entry name" value="Transferase(Phosphotransferase) domain 1"/>
    <property type="match status" value="1"/>
</dbReference>
<evidence type="ECO:0000313" key="5">
    <source>
        <dbReference type="Proteomes" id="UP000653565"/>
    </source>
</evidence>
<keyword evidence="2" id="KW-0812">Transmembrane</keyword>
<gene>
    <name evidence="4" type="ORF">CNMCM6805_002485</name>
</gene>
<feature type="transmembrane region" description="Helical" evidence="2">
    <location>
        <begin position="1401"/>
        <end position="1422"/>
    </location>
</feature>
<feature type="compositionally biased region" description="Polar residues" evidence="1">
    <location>
        <begin position="1285"/>
        <end position="1296"/>
    </location>
</feature>
<name>A0A8H4GTE8_9EURO</name>
<proteinExistence type="predicted"/>
<feature type="compositionally biased region" description="Low complexity" evidence="1">
    <location>
        <begin position="1253"/>
        <end position="1262"/>
    </location>
</feature>
<organism evidence="4 5">
    <name type="scientific">Aspergillus fumigatiaffinis</name>
    <dbReference type="NCBI Taxonomy" id="340414"/>
    <lineage>
        <taxon>Eukaryota</taxon>
        <taxon>Fungi</taxon>
        <taxon>Dikarya</taxon>
        <taxon>Ascomycota</taxon>
        <taxon>Pezizomycotina</taxon>
        <taxon>Eurotiomycetes</taxon>
        <taxon>Eurotiomycetidae</taxon>
        <taxon>Eurotiales</taxon>
        <taxon>Aspergillaceae</taxon>
        <taxon>Aspergillus</taxon>
        <taxon>Aspergillus subgen. Fumigati</taxon>
    </lineage>
</organism>
<dbReference type="SUPFAM" id="SSF56112">
    <property type="entry name" value="Protein kinase-like (PK-like)"/>
    <property type="match status" value="1"/>
</dbReference>
<dbReference type="Pfam" id="PF12520">
    <property type="entry name" value="DUF3723"/>
    <property type="match status" value="2"/>
</dbReference>
<feature type="transmembrane region" description="Helical" evidence="2">
    <location>
        <begin position="1374"/>
        <end position="1394"/>
    </location>
</feature>
<feature type="domain" description="Protein kinase" evidence="3">
    <location>
        <begin position="1028"/>
        <end position="1375"/>
    </location>
</feature>
<feature type="region of interest" description="Disordered" evidence="1">
    <location>
        <begin position="537"/>
        <end position="590"/>
    </location>
</feature>
<dbReference type="Proteomes" id="UP000653565">
    <property type="component" value="Unassembled WGS sequence"/>
</dbReference>
<dbReference type="InterPro" id="IPR000719">
    <property type="entry name" value="Prot_kinase_dom"/>
</dbReference>
<evidence type="ECO:0000256" key="2">
    <source>
        <dbReference type="SAM" id="Phobius"/>
    </source>
</evidence>
<dbReference type="GO" id="GO:0005524">
    <property type="term" value="F:ATP binding"/>
    <property type="evidence" value="ECO:0007669"/>
    <property type="project" value="InterPro"/>
</dbReference>
<keyword evidence="2" id="KW-1133">Transmembrane helix</keyword>
<comment type="caution">
    <text evidence="4">The sequence shown here is derived from an EMBL/GenBank/DDBJ whole genome shotgun (WGS) entry which is preliminary data.</text>
</comment>
<dbReference type="EMBL" id="JAAAPX010000161">
    <property type="protein sequence ID" value="KAF4228054.1"/>
    <property type="molecule type" value="Genomic_DNA"/>
</dbReference>
<evidence type="ECO:0000256" key="1">
    <source>
        <dbReference type="SAM" id="MobiDB-lite"/>
    </source>
</evidence>
<feature type="compositionally biased region" description="Polar residues" evidence="1">
    <location>
        <begin position="537"/>
        <end position="546"/>
    </location>
</feature>
<feature type="compositionally biased region" description="Polar residues" evidence="1">
    <location>
        <begin position="842"/>
        <end position="855"/>
    </location>
</feature>
<evidence type="ECO:0000313" key="4">
    <source>
        <dbReference type="EMBL" id="KAF4228054.1"/>
    </source>
</evidence>
<keyword evidence="5" id="KW-1185">Reference proteome</keyword>
<keyword evidence="2" id="KW-0472">Membrane</keyword>
<dbReference type="PROSITE" id="PS50011">
    <property type="entry name" value="PROTEIN_KINASE_DOM"/>
    <property type="match status" value="1"/>
</dbReference>
<dbReference type="GO" id="GO:0004672">
    <property type="term" value="F:protein kinase activity"/>
    <property type="evidence" value="ECO:0007669"/>
    <property type="project" value="InterPro"/>
</dbReference>
<accession>A0A8H4GTE8</accession>
<protein>
    <recommendedName>
        <fullName evidence="3">Protein kinase domain-containing protein</fullName>
    </recommendedName>
</protein>
<reference evidence="4" key="2">
    <citation type="submission" date="2020-04" db="EMBL/GenBank/DDBJ databases">
        <authorList>
            <person name="Santos R.A.C."/>
            <person name="Steenwyk J.L."/>
            <person name="Rivero-Menendez O."/>
            <person name="Mead M.E."/>
            <person name="Silva L.P."/>
            <person name="Bastos R.W."/>
            <person name="Alastruey-Izquierdo A."/>
            <person name="Goldman G.H."/>
            <person name="Rokas A."/>
        </authorList>
    </citation>
    <scope>NUCLEOTIDE SEQUENCE</scope>
    <source>
        <strain evidence="4">CNM-CM6805</strain>
    </source>
</reference>
<dbReference type="InterPro" id="IPR011009">
    <property type="entry name" value="Kinase-like_dom_sf"/>
</dbReference>
<feature type="region of interest" description="Disordered" evidence="1">
    <location>
        <begin position="1250"/>
        <end position="1296"/>
    </location>
</feature>
<dbReference type="InterPro" id="IPR022198">
    <property type="entry name" value="DUF3723"/>
</dbReference>
<evidence type="ECO:0000259" key="3">
    <source>
        <dbReference type="PROSITE" id="PS50011"/>
    </source>
</evidence>
<sequence length="1428" mass="161612">MENHNELGDQADKITQERLRYYRGNAKVELRFLAFEEQGALGARPLDQSNVDRLVTIFNIEGCQHLEPEHRVAAIVSQDVLNESLELSGISQSALLDRIDPPHLLFQEGVRLICPYGQHRLKAAEMYGETWWLVELYLDGVSPDALAQLREESANSKDLKDGDVFRTYRQYRLLGNYAQERKWWARFRSDERRKIIRRLQQHLSLITCMDLLLPYTGLWEPLKVWNLRELLDLRCPESVQHYLTEIHNQWSSFFGANEAWAVDPASVRLIEGRMPTYSEDDRSYISELMDSGRLFPLVPQRQQREALSQRLRECSGRILSFSTLVQDSSVIMPELQTSEYTFQPAPATSQRFLVAIIQLWLFALRHFVQPLKSRARKRTIGWTVNEQALKEMAVLASRLGFSCDNIDALLSSNANRTISERMFRAICTENFYVADDRKIRSVARQFNEGMRSLARVKEGPARPPKFTTDQPEEMARRRFNSPENEEYLRDRAQLFLGNVYAVDQPSSQYPSSFAVTREIIFAFFGKEPLHGIICQAQDQSSATDVRSSLELGVSSESRDEAANDDNTGNVEEDPESTPLAGHQNDCVSNVEVPPEENDIELLPHPPGTPDRDRMYGIENDVPLASGFEEHICKAPLNQKAEITLHRKAVEILQTWYRADVQNLIVLFLFESRSYFKFSAPGGSELRSTLRDLSKEHYFLVYDPDSTTEITHVEGDVAYDKAQQHRLIFVGKQDCPLHEFEDQRGQISVDYLENASERYSEEEFLALIKHMQEKRPRLLAVFKSYDNSAEQVLFTGRLPASTGVSDMGVKVKEALTADQEEASLDNCLWASMEWKWQETTGEAIKSQQTDQVTHSQFQKRKDPDALDIGQDDGATRQTPMHNSDLVVQKGFKDGSNLLADGSNCILVKCEDVVHMYDLLQGDAPTVIGLQKIRYALFKSQRWFASMGASGAMNEPPDTVCHHVPFLSSRGPVAAIAPVVKYALSVGQHFGLRAFMETPGEEQGTDTIELGSPIRMSIPHRHRNEVRAELPSINKKGKLMTDFVKYGHPYKLMDRFFVGLEPRFSGINAVEFTQDAPVAFVKKLEMRESEVAVHRLMETSHPNLVNLQEVFISERSIFFVYERWGITLKEIQDLQPIFRLGEVEVATICREILQGLLYIHRILGISHGAISETSVSIAEDGGVKIANIGESMVRESGSRGKISDIQAVLGIAQTLLDQKGPSGGRGTMGLLAHDFTQAPPTVTIEELLGVRRSENSPSGSGSSNFADKLPSESSYADEPENGATDDPSPTSKKPSISHTKTNLTIETEYVHMLLELDTIDWVYNFLSSFANWTLLAGYLVIPGTFTTLQKSDTLKQGLQDNHTEKAILNTIQNPPLLAIACTFLGVGAGTMVYLFFKWKHNYFWIFNRLFVYGFPLYNCAWAIFELTDGH</sequence>
<feature type="region of interest" description="Disordered" evidence="1">
    <location>
        <begin position="842"/>
        <end position="879"/>
    </location>
</feature>